<feature type="transmembrane region" description="Helical" evidence="5">
    <location>
        <begin position="240"/>
        <end position="260"/>
    </location>
</feature>
<keyword evidence="7" id="KW-1185">Reference proteome</keyword>
<evidence type="ECO:0000256" key="4">
    <source>
        <dbReference type="ARBA" id="ARBA00023136"/>
    </source>
</evidence>
<feature type="transmembrane region" description="Helical" evidence="5">
    <location>
        <begin position="194"/>
        <end position="219"/>
    </location>
</feature>
<protein>
    <submittedName>
        <fullName evidence="6">Uncharacterized protein</fullName>
    </submittedName>
</protein>
<dbReference type="Gene3D" id="1.20.140.150">
    <property type="match status" value="1"/>
</dbReference>
<keyword evidence="2 5" id="KW-0812">Transmembrane</keyword>
<dbReference type="PROSITE" id="PS01346">
    <property type="entry name" value="CLAUDIN"/>
    <property type="match status" value="1"/>
</dbReference>
<reference evidence="6 7" key="1">
    <citation type="submission" date="2021-06" db="EMBL/GenBank/DDBJ databases">
        <title>Caerostris darwini draft genome.</title>
        <authorList>
            <person name="Kono N."/>
            <person name="Arakawa K."/>
        </authorList>
    </citation>
    <scope>NUCLEOTIDE SEQUENCE [LARGE SCALE GENOMIC DNA]</scope>
</reference>
<evidence type="ECO:0000313" key="7">
    <source>
        <dbReference type="Proteomes" id="UP001054837"/>
    </source>
</evidence>
<dbReference type="InterPro" id="IPR017974">
    <property type="entry name" value="Claudin_CS"/>
</dbReference>
<dbReference type="Proteomes" id="UP001054837">
    <property type="component" value="Unassembled WGS sequence"/>
</dbReference>
<gene>
    <name evidence="6" type="primary">AVEN_89138_1</name>
    <name evidence="6" type="ORF">CDAR_228861</name>
</gene>
<sequence>MPFLRKDGGLHFHIPEGKLEDSYRNGTANELVSNLEPVHADFTDLIRRNTSHSTFSFSHSPPTLLTPNTCGPPNLTSDDSTTFNICQDHPFSAVWLTASSELEQVEWMVLQPKSEMCSLLSILPVCAVLVSGLCFILQFVVLPSDEWGHFSSRRIRGVKEERGHFGLWRVCSTKNRGAEECVAPESTQLPTYGAAAGVFSIFHLLLIACFLGLSAVRILQIVQRSPDLYLGTKRLCIAKVGVALTCVVISISVSILASVGEGTFKHLNVFKGWAFWIQIVIISVDIVLLLVCAFENIQYWQVRMVEPPPPDPTDLFPETFIVPDYEADTPSPERVVYVRDAGVQSRLDDEISSYDGRPEKIYHEDRRNKLYAAGSPHPKRNAVHHM</sequence>
<accession>A0AAV4M5M9</accession>
<comment type="subcellular location">
    <subcellularLocation>
        <location evidence="1">Membrane</location>
        <topology evidence="1">Multi-pass membrane protein</topology>
    </subcellularLocation>
</comment>
<feature type="transmembrane region" description="Helical" evidence="5">
    <location>
        <begin position="272"/>
        <end position="294"/>
    </location>
</feature>
<name>A0AAV4M5M9_9ARAC</name>
<keyword evidence="4 5" id="KW-0472">Membrane</keyword>
<proteinExistence type="predicted"/>
<organism evidence="6 7">
    <name type="scientific">Caerostris darwini</name>
    <dbReference type="NCBI Taxonomy" id="1538125"/>
    <lineage>
        <taxon>Eukaryota</taxon>
        <taxon>Metazoa</taxon>
        <taxon>Ecdysozoa</taxon>
        <taxon>Arthropoda</taxon>
        <taxon>Chelicerata</taxon>
        <taxon>Arachnida</taxon>
        <taxon>Araneae</taxon>
        <taxon>Araneomorphae</taxon>
        <taxon>Entelegynae</taxon>
        <taxon>Araneoidea</taxon>
        <taxon>Araneidae</taxon>
        <taxon>Caerostris</taxon>
    </lineage>
</organism>
<keyword evidence="3 5" id="KW-1133">Transmembrane helix</keyword>
<evidence type="ECO:0000256" key="3">
    <source>
        <dbReference type="ARBA" id="ARBA00022989"/>
    </source>
</evidence>
<feature type="transmembrane region" description="Helical" evidence="5">
    <location>
        <begin position="117"/>
        <end position="141"/>
    </location>
</feature>
<dbReference type="EMBL" id="BPLQ01000086">
    <property type="protein sequence ID" value="GIX67371.1"/>
    <property type="molecule type" value="Genomic_DNA"/>
</dbReference>
<comment type="caution">
    <text evidence="6">The sequence shown here is derived from an EMBL/GenBank/DDBJ whole genome shotgun (WGS) entry which is preliminary data.</text>
</comment>
<evidence type="ECO:0000256" key="1">
    <source>
        <dbReference type="ARBA" id="ARBA00004141"/>
    </source>
</evidence>
<dbReference type="AlphaFoldDB" id="A0AAV4M5M9"/>
<evidence type="ECO:0000313" key="6">
    <source>
        <dbReference type="EMBL" id="GIX67371.1"/>
    </source>
</evidence>
<dbReference type="GO" id="GO:0016020">
    <property type="term" value="C:membrane"/>
    <property type="evidence" value="ECO:0007669"/>
    <property type="project" value="UniProtKB-SubCell"/>
</dbReference>
<evidence type="ECO:0000256" key="2">
    <source>
        <dbReference type="ARBA" id="ARBA00022692"/>
    </source>
</evidence>
<evidence type="ECO:0000256" key="5">
    <source>
        <dbReference type="SAM" id="Phobius"/>
    </source>
</evidence>